<dbReference type="PANTHER" id="PTHR10309">
    <property type="entry name" value="MANNOSE-6-PHOSPHATE ISOMERASE"/>
    <property type="match status" value="1"/>
</dbReference>
<evidence type="ECO:0000256" key="2">
    <source>
        <dbReference type="ARBA" id="ARBA00001947"/>
    </source>
</evidence>
<evidence type="ECO:0000256" key="6">
    <source>
        <dbReference type="ARBA" id="ARBA00022833"/>
    </source>
</evidence>
<keyword evidence="7 9" id="KW-0413">Isomerase</keyword>
<protein>
    <recommendedName>
        <fullName evidence="4">mannose-6-phosphate isomerase</fullName>
        <ecNumber evidence="4">5.3.1.8</ecNumber>
    </recommendedName>
</protein>
<feature type="domain" description="Phosphomannose isomerase type I catalytic" evidence="8">
    <location>
        <begin position="5"/>
        <end position="151"/>
    </location>
</feature>
<keyword evidence="6" id="KW-0862">Zinc</keyword>
<organism evidence="9 10">
    <name type="scientific">Microterricola pindariensis</name>
    <dbReference type="NCBI Taxonomy" id="478010"/>
    <lineage>
        <taxon>Bacteria</taxon>
        <taxon>Bacillati</taxon>
        <taxon>Actinomycetota</taxon>
        <taxon>Actinomycetes</taxon>
        <taxon>Micrococcales</taxon>
        <taxon>Microbacteriaceae</taxon>
        <taxon>Microterricola</taxon>
    </lineage>
</organism>
<dbReference type="Proteomes" id="UP000237755">
    <property type="component" value="Unassembled WGS sequence"/>
</dbReference>
<evidence type="ECO:0000313" key="9">
    <source>
        <dbReference type="EMBL" id="PPL20185.1"/>
    </source>
</evidence>
<dbReference type="PRINTS" id="PR00714">
    <property type="entry name" value="MAN6PISMRASE"/>
</dbReference>
<dbReference type="EC" id="5.3.1.8" evidence="4"/>
<dbReference type="CDD" id="cd07011">
    <property type="entry name" value="cupin_PMI_type_I_N"/>
    <property type="match status" value="1"/>
</dbReference>
<dbReference type="EMBL" id="MPZN01000004">
    <property type="protein sequence ID" value="PPL20185.1"/>
    <property type="molecule type" value="Genomic_DNA"/>
</dbReference>
<dbReference type="InterPro" id="IPR011051">
    <property type="entry name" value="RmlC_Cupin_sf"/>
</dbReference>
<comment type="caution">
    <text evidence="9">The sequence shown here is derived from an EMBL/GenBank/DDBJ whole genome shotgun (WGS) entry which is preliminary data.</text>
</comment>
<dbReference type="InterPro" id="IPR016305">
    <property type="entry name" value="Mannose-6-P_Isomerase"/>
</dbReference>
<dbReference type="Gene3D" id="1.10.441.10">
    <property type="entry name" value="Phosphomannose Isomerase, domain 2"/>
    <property type="match status" value="1"/>
</dbReference>
<evidence type="ECO:0000256" key="5">
    <source>
        <dbReference type="ARBA" id="ARBA00022723"/>
    </source>
</evidence>
<dbReference type="RefSeq" id="WP_104474202.1">
    <property type="nucleotide sequence ID" value="NZ_MPZN01000004.1"/>
</dbReference>
<dbReference type="PIRSF" id="PIRSF001480">
    <property type="entry name" value="Mannose-6-phosphate_isomerase"/>
    <property type="match status" value="1"/>
</dbReference>
<dbReference type="SUPFAM" id="SSF51182">
    <property type="entry name" value="RmlC-like cupins"/>
    <property type="match status" value="1"/>
</dbReference>
<dbReference type="Gene3D" id="2.60.120.10">
    <property type="entry name" value="Jelly Rolls"/>
    <property type="match status" value="2"/>
</dbReference>
<dbReference type="InterPro" id="IPR001250">
    <property type="entry name" value="Man6P_Isoase-1"/>
</dbReference>
<evidence type="ECO:0000259" key="8">
    <source>
        <dbReference type="Pfam" id="PF20511"/>
    </source>
</evidence>
<name>A0ABX5AZ67_9MICO</name>
<keyword evidence="10" id="KW-1185">Reference proteome</keyword>
<comment type="cofactor">
    <cofactor evidence="2">
        <name>Zn(2+)</name>
        <dbReference type="ChEBI" id="CHEBI:29105"/>
    </cofactor>
</comment>
<dbReference type="InterPro" id="IPR046457">
    <property type="entry name" value="PMI_typeI_cat"/>
</dbReference>
<comment type="catalytic activity">
    <reaction evidence="1">
        <text>D-mannose 6-phosphate = D-fructose 6-phosphate</text>
        <dbReference type="Rhea" id="RHEA:12356"/>
        <dbReference type="ChEBI" id="CHEBI:58735"/>
        <dbReference type="ChEBI" id="CHEBI:61527"/>
        <dbReference type="EC" id="5.3.1.8"/>
    </reaction>
</comment>
<dbReference type="NCBIfam" id="TIGR00218">
    <property type="entry name" value="manA"/>
    <property type="match status" value="1"/>
</dbReference>
<evidence type="ECO:0000256" key="3">
    <source>
        <dbReference type="ARBA" id="ARBA00010772"/>
    </source>
</evidence>
<keyword evidence="5" id="KW-0479">Metal-binding</keyword>
<comment type="similarity">
    <text evidence="3">Belongs to the mannose-6-phosphate isomerase type 1 family.</text>
</comment>
<dbReference type="PANTHER" id="PTHR10309:SF0">
    <property type="entry name" value="MANNOSE-6-PHOSPHATE ISOMERASE"/>
    <property type="match status" value="1"/>
</dbReference>
<dbReference type="Pfam" id="PF20511">
    <property type="entry name" value="PMI_typeI_cat"/>
    <property type="match status" value="1"/>
</dbReference>
<dbReference type="GO" id="GO:0016853">
    <property type="term" value="F:isomerase activity"/>
    <property type="evidence" value="ECO:0007669"/>
    <property type="project" value="UniProtKB-KW"/>
</dbReference>
<evidence type="ECO:0000313" key="10">
    <source>
        <dbReference type="Proteomes" id="UP000237755"/>
    </source>
</evidence>
<accession>A0ABX5AZ67</accession>
<evidence type="ECO:0000256" key="7">
    <source>
        <dbReference type="ARBA" id="ARBA00023235"/>
    </source>
</evidence>
<proteinExistence type="inferred from homology"/>
<evidence type="ECO:0000256" key="4">
    <source>
        <dbReference type="ARBA" id="ARBA00011956"/>
    </source>
</evidence>
<sequence>MFVAITSSPRDYAWGSTSAIAGLLGRRPSGLPEAELWLGAHPGSPSTLLGEDAPAATLADWVAADPDAVLGADAIAEHGPRLPFLLKVLAAAAPLSLQAHPSPAQALAGFARENAAGIRLDAPERNYKDAFHKPELIVALSERFEALCGFRAPAEVRAILAALRAADAESAAPDPAPLQGLEARLSGPDGLRSTVQWLLGADAVEAGEVARLVERVLALAASDTLAGGEFAREFATVRGVADAYPGDPGIVLTLLLNRVTLRPGEALYLPAGNIHAYLDGLGIELMAASDNVLRGGLTPKHIDVDELLDVLSFEPVPVPLMVPENPHPGALVYRPDVADFVLHSIERSEGQEPTPVALAGPAIALCTAGRLQLTGAHGGATLERGESCFITPDEGDLRVGGAGTLFIATVG</sequence>
<dbReference type="InterPro" id="IPR014710">
    <property type="entry name" value="RmlC-like_jellyroll"/>
</dbReference>
<gene>
    <name evidence="9" type="ORF">GY24_02395</name>
</gene>
<evidence type="ECO:0000256" key="1">
    <source>
        <dbReference type="ARBA" id="ARBA00000757"/>
    </source>
</evidence>
<reference evidence="9 10" key="1">
    <citation type="journal article" date="2008" name="Int. J. Syst. Evol. Microbiol.">
        <title>Leifsonia pindariensis sp. nov., isolated from the Pindari glacier of the Indian Himalayas, and emended description of the genus Leifsonia.</title>
        <authorList>
            <person name="Reddy G.S."/>
            <person name="Prabagaran S.R."/>
            <person name="Shivaji S."/>
        </authorList>
    </citation>
    <scope>NUCLEOTIDE SEQUENCE [LARGE SCALE GENOMIC DNA]</scope>
    <source>
        <strain evidence="9 10">PON 10</strain>
    </source>
</reference>